<evidence type="ECO:0000256" key="1">
    <source>
        <dbReference type="SAM" id="MobiDB-lite"/>
    </source>
</evidence>
<keyword evidence="4" id="KW-1185">Reference proteome</keyword>
<accession>A0AAV0F6S5</accession>
<organism evidence="3 4">
    <name type="scientific">Cuscuta epithymum</name>
    <dbReference type="NCBI Taxonomy" id="186058"/>
    <lineage>
        <taxon>Eukaryota</taxon>
        <taxon>Viridiplantae</taxon>
        <taxon>Streptophyta</taxon>
        <taxon>Embryophyta</taxon>
        <taxon>Tracheophyta</taxon>
        <taxon>Spermatophyta</taxon>
        <taxon>Magnoliopsida</taxon>
        <taxon>eudicotyledons</taxon>
        <taxon>Gunneridae</taxon>
        <taxon>Pentapetalae</taxon>
        <taxon>asterids</taxon>
        <taxon>lamiids</taxon>
        <taxon>Solanales</taxon>
        <taxon>Convolvulaceae</taxon>
        <taxon>Cuscuteae</taxon>
        <taxon>Cuscuta</taxon>
        <taxon>Cuscuta subgen. Cuscuta</taxon>
    </lineage>
</organism>
<evidence type="ECO:0000313" key="4">
    <source>
        <dbReference type="Proteomes" id="UP001152523"/>
    </source>
</evidence>
<feature type="region of interest" description="Disordered" evidence="1">
    <location>
        <begin position="32"/>
        <end position="56"/>
    </location>
</feature>
<dbReference type="EMBL" id="CAMAPF010000964">
    <property type="protein sequence ID" value="CAH9131206.1"/>
    <property type="molecule type" value="Genomic_DNA"/>
</dbReference>
<name>A0AAV0F6S5_9ASTE</name>
<dbReference type="EMBL" id="CAMAPF010000173">
    <property type="protein sequence ID" value="CAH9110672.1"/>
    <property type="molecule type" value="Genomic_DNA"/>
</dbReference>
<sequence>MAGAKEDHRRRRYRTVYSSDEELEEIRQMLSEDLNDERLNPGPGWRERRPRTPEGPEILRARASERKIELTELSLKFYNRFNNTSYELVEDEHYHMNFC</sequence>
<comment type="caution">
    <text evidence="3">The sequence shown here is derived from an EMBL/GenBank/DDBJ whole genome shotgun (WGS) entry which is preliminary data.</text>
</comment>
<reference evidence="3" key="1">
    <citation type="submission" date="2022-07" db="EMBL/GenBank/DDBJ databases">
        <authorList>
            <person name="Macas J."/>
            <person name="Novak P."/>
            <person name="Neumann P."/>
        </authorList>
    </citation>
    <scope>NUCLEOTIDE SEQUENCE</scope>
</reference>
<proteinExistence type="predicted"/>
<evidence type="ECO:0000313" key="3">
    <source>
        <dbReference type="EMBL" id="CAH9131206.1"/>
    </source>
</evidence>
<gene>
    <name evidence="2" type="ORF">CEPIT_LOCUS19221</name>
    <name evidence="3" type="ORF">CEPIT_LOCUS31231</name>
</gene>
<dbReference type="AlphaFoldDB" id="A0AAV0F6S5"/>
<evidence type="ECO:0000313" key="2">
    <source>
        <dbReference type="EMBL" id="CAH9110672.1"/>
    </source>
</evidence>
<dbReference type="Proteomes" id="UP001152523">
    <property type="component" value="Unassembled WGS sequence"/>
</dbReference>
<feature type="compositionally biased region" description="Basic and acidic residues" evidence="1">
    <location>
        <begin position="45"/>
        <end position="56"/>
    </location>
</feature>
<protein>
    <submittedName>
        <fullName evidence="3">Uncharacterized protein</fullName>
    </submittedName>
</protein>